<keyword evidence="3" id="KW-0808">Transferase</keyword>
<feature type="domain" description="Peripheral subunit-binding (PSBD)" evidence="8">
    <location>
        <begin position="115"/>
        <end position="152"/>
    </location>
</feature>
<dbReference type="AlphaFoldDB" id="D1YZB9"/>
<dbReference type="STRING" id="304371.MCP_1719"/>
<name>D1YZB9_METPS</name>
<dbReference type="SUPFAM" id="SSF51230">
    <property type="entry name" value="Single hybrid motif"/>
    <property type="match status" value="1"/>
</dbReference>
<sequence>MAYEFKLPDLGEGITSGEIKKWHVRKGQKVEEDQTIAEVETDKAVVELPSPVTGIVEDIKAPEGGKVNVGEVIAVIKEEGAPEAPPQPKAAEKAQEARKPEVPAPKAEAQKVPVLATPATRMLAKQLGVNIDSVKGTGPMGRITDEDVRSAAQKPAAKPAEAPVPAPAMKAAGKEERIPFRGIRRTISENMIRSVSKTAQVTLVDDADLTRLVEFRERINKKLGGEVKISYLALFVKAVVAALIAHPTLNSSLDEEKGEIVLKKYYNIGIAVDTDRGLIVPVLKDADKKSLIDISKELVHIIELTRDGRIGIEQLKGNTFTIANIGSVGGLFSTPIINYPDVAILEMQQIRDMPRVVDGSIVIRKVMYLPLTIDHRIVDGAEGQRFMNDLKRFLEDPEQLLVSMV</sequence>
<protein>
    <submittedName>
        <fullName evidence="9">Pyruvate dehydrogenase E2 component</fullName>
    </submittedName>
</protein>
<comment type="similarity">
    <text evidence="2">Belongs to the 2-oxoacid dehydrogenase family.</text>
</comment>
<evidence type="ECO:0000256" key="6">
    <source>
        <dbReference type="SAM" id="MobiDB-lite"/>
    </source>
</evidence>
<reference evidence="9 10" key="2">
    <citation type="journal article" date="2008" name="Int. J. Syst. Evol. Microbiol.">
        <title>Methanocella paludicola gen. nov., sp. nov., a methane-producing archaeon, the first isolate of the lineage 'Rice Cluster I', and proposal of the new archaeal order Methanocellales ord. nov.</title>
        <authorList>
            <person name="Sakai S."/>
            <person name="Imachi H."/>
            <person name="Hanada S."/>
            <person name="Ohashi A."/>
            <person name="Harada H."/>
            <person name="Kamagata Y."/>
        </authorList>
    </citation>
    <scope>NUCLEOTIDE SEQUENCE [LARGE SCALE GENOMIC DNA]</scope>
    <source>
        <strain evidence="10">DSM 17711 / JCM 13418 / NBRC 101707 / SANAE</strain>
    </source>
</reference>
<dbReference type="KEGG" id="mpd:MCP_1719"/>
<dbReference type="GO" id="GO:0005737">
    <property type="term" value="C:cytoplasm"/>
    <property type="evidence" value="ECO:0007669"/>
    <property type="project" value="TreeGrafter"/>
</dbReference>
<reference evidence="10" key="3">
    <citation type="journal article" date="2011" name="PLoS ONE">
        <title>Genome sequence of a mesophilic hydrogenotrophic methanogen Methanocella paludicola, the first cultivated representative of the order Methanocellales.</title>
        <authorList>
            <person name="Sakai S."/>
            <person name="Takaki Y."/>
            <person name="Shimamura S."/>
            <person name="Sekine M."/>
            <person name="Tajima T."/>
            <person name="Kosugi H."/>
            <person name="Ichikawa N."/>
            <person name="Tasumi E."/>
            <person name="Hiraki A.T."/>
            <person name="Shimizu A."/>
            <person name="Kato Y."/>
            <person name="Nishiko R."/>
            <person name="Mori K."/>
            <person name="Fujita N."/>
            <person name="Imachi H."/>
            <person name="Takai K."/>
        </authorList>
    </citation>
    <scope>NUCLEOTIDE SEQUENCE [LARGE SCALE GENOMIC DNA]</scope>
    <source>
        <strain evidence="10">DSM 17711 / JCM 13418 / NBRC 101707 / SANAE</strain>
    </source>
</reference>
<dbReference type="GO" id="GO:0031405">
    <property type="term" value="F:lipoic acid binding"/>
    <property type="evidence" value="ECO:0007669"/>
    <property type="project" value="TreeGrafter"/>
</dbReference>
<evidence type="ECO:0000256" key="2">
    <source>
        <dbReference type="ARBA" id="ARBA00007317"/>
    </source>
</evidence>
<keyword evidence="10" id="KW-1185">Reference proteome</keyword>
<dbReference type="SUPFAM" id="SSF47005">
    <property type="entry name" value="Peripheral subunit-binding domain of 2-oxo acid dehydrogenase complex"/>
    <property type="match status" value="1"/>
</dbReference>
<organism evidence="9 10">
    <name type="scientific">Methanocella paludicola (strain DSM 17711 / JCM 13418 / NBRC 101707 / SANAE)</name>
    <dbReference type="NCBI Taxonomy" id="304371"/>
    <lineage>
        <taxon>Archaea</taxon>
        <taxon>Methanobacteriati</taxon>
        <taxon>Methanobacteriota</taxon>
        <taxon>Stenosarchaea group</taxon>
        <taxon>Methanomicrobia</taxon>
        <taxon>Methanocellales</taxon>
        <taxon>Methanocellaceae</taxon>
        <taxon>Methanocella</taxon>
    </lineage>
</organism>
<feature type="region of interest" description="Disordered" evidence="6">
    <location>
        <begin position="78"/>
        <end position="110"/>
    </location>
</feature>
<dbReference type="SUPFAM" id="SSF52777">
    <property type="entry name" value="CoA-dependent acyltransferases"/>
    <property type="match status" value="1"/>
</dbReference>
<dbReference type="InterPro" id="IPR050743">
    <property type="entry name" value="2-oxoacid_DH_E2_comp"/>
</dbReference>
<evidence type="ECO:0000259" key="7">
    <source>
        <dbReference type="PROSITE" id="PS50968"/>
    </source>
</evidence>
<dbReference type="PATRIC" id="fig|304371.9.peg.1755"/>
<dbReference type="GO" id="GO:0016407">
    <property type="term" value="F:acetyltransferase activity"/>
    <property type="evidence" value="ECO:0007669"/>
    <property type="project" value="TreeGrafter"/>
</dbReference>
<feature type="domain" description="Lipoyl-binding" evidence="7">
    <location>
        <begin position="2"/>
        <end position="77"/>
    </location>
</feature>
<evidence type="ECO:0000313" key="9">
    <source>
        <dbReference type="EMBL" id="BAI61791.1"/>
    </source>
</evidence>
<keyword evidence="4" id="KW-0450">Lipoyl</keyword>
<dbReference type="Gene3D" id="4.10.320.10">
    <property type="entry name" value="E3-binding domain"/>
    <property type="match status" value="1"/>
</dbReference>
<evidence type="ECO:0000256" key="4">
    <source>
        <dbReference type="ARBA" id="ARBA00022823"/>
    </source>
</evidence>
<feature type="compositionally biased region" description="Basic and acidic residues" evidence="6">
    <location>
        <begin position="90"/>
        <end position="101"/>
    </location>
</feature>
<evidence type="ECO:0000256" key="3">
    <source>
        <dbReference type="ARBA" id="ARBA00022679"/>
    </source>
</evidence>
<dbReference type="CDD" id="cd06849">
    <property type="entry name" value="lipoyl_domain"/>
    <property type="match status" value="1"/>
</dbReference>
<proteinExistence type="inferred from homology"/>
<dbReference type="PROSITE" id="PS51826">
    <property type="entry name" value="PSBD"/>
    <property type="match status" value="1"/>
</dbReference>
<dbReference type="RefSeq" id="WP_012900470.1">
    <property type="nucleotide sequence ID" value="NC_013665.1"/>
</dbReference>
<dbReference type="InterPro" id="IPR003016">
    <property type="entry name" value="2-oxoA_DH_lipoyl-BS"/>
</dbReference>
<dbReference type="PANTHER" id="PTHR43178">
    <property type="entry name" value="DIHYDROLIPOAMIDE ACETYLTRANSFERASE COMPONENT OF PYRUVATE DEHYDROGENASE COMPLEX"/>
    <property type="match status" value="1"/>
</dbReference>
<dbReference type="Pfam" id="PF00364">
    <property type="entry name" value="Biotin_lipoyl"/>
    <property type="match status" value="1"/>
</dbReference>
<accession>D1YZB9</accession>
<dbReference type="Gene3D" id="3.30.559.10">
    <property type="entry name" value="Chloramphenicol acetyltransferase-like domain"/>
    <property type="match status" value="1"/>
</dbReference>
<dbReference type="EMBL" id="AP011532">
    <property type="protein sequence ID" value="BAI61791.1"/>
    <property type="molecule type" value="Genomic_DNA"/>
</dbReference>
<dbReference type="InterPro" id="IPR004167">
    <property type="entry name" value="PSBD"/>
</dbReference>
<evidence type="ECO:0000259" key="8">
    <source>
        <dbReference type="PROSITE" id="PS51826"/>
    </source>
</evidence>
<gene>
    <name evidence="9" type="primary">pdhC</name>
    <name evidence="9" type="ordered locus">MCP_1719</name>
</gene>
<dbReference type="InterPro" id="IPR036625">
    <property type="entry name" value="E3-bd_dom_sf"/>
</dbReference>
<dbReference type="PANTHER" id="PTHR43178:SF5">
    <property type="entry name" value="LIPOAMIDE ACYLTRANSFERASE COMPONENT OF BRANCHED-CHAIN ALPHA-KETO ACID DEHYDROGENASE COMPLEX, MITOCHONDRIAL"/>
    <property type="match status" value="1"/>
</dbReference>
<dbReference type="FunFam" id="3.30.559.10:FF:000007">
    <property type="entry name" value="Dihydrolipoamide acetyltransferase component of pyruvate dehydrogenase complex"/>
    <property type="match status" value="1"/>
</dbReference>
<dbReference type="InterPro" id="IPR001078">
    <property type="entry name" value="2-oxoacid_DH_actylTfrase"/>
</dbReference>
<dbReference type="InterPro" id="IPR000089">
    <property type="entry name" value="Biotin_lipoyl"/>
</dbReference>
<dbReference type="OrthoDB" id="56234at2157"/>
<dbReference type="Gene3D" id="2.40.50.100">
    <property type="match status" value="1"/>
</dbReference>
<dbReference type="eggNOG" id="arCOG01706">
    <property type="taxonomic scope" value="Archaea"/>
</dbReference>
<keyword evidence="5" id="KW-0012">Acyltransferase</keyword>
<dbReference type="PROSITE" id="PS50968">
    <property type="entry name" value="BIOTINYL_LIPOYL"/>
    <property type="match status" value="1"/>
</dbReference>
<dbReference type="InterPro" id="IPR011053">
    <property type="entry name" value="Single_hybrid_motif"/>
</dbReference>
<dbReference type="InterPro" id="IPR023213">
    <property type="entry name" value="CAT-like_dom_sf"/>
</dbReference>
<dbReference type="GeneID" id="8683014"/>
<evidence type="ECO:0000313" key="10">
    <source>
        <dbReference type="Proteomes" id="UP000001882"/>
    </source>
</evidence>
<reference evidence="9 10" key="1">
    <citation type="journal article" date="2007" name="Appl. Environ. Microbiol.">
        <title>Isolation of key methanogens for global methane emission from rice paddy fields: a novel isolate affiliated with the clone cluster rice cluster I.</title>
        <authorList>
            <person name="Sakai S."/>
            <person name="Imachi H."/>
            <person name="Sekiguchi Y."/>
            <person name="Ohashi A."/>
            <person name="Harada H."/>
            <person name="Kamagata Y."/>
        </authorList>
    </citation>
    <scope>NUCLEOTIDE SEQUENCE [LARGE SCALE GENOMIC DNA]</scope>
    <source>
        <strain evidence="10">DSM 17711 / JCM 13418 / NBRC 101707 / SANAE</strain>
    </source>
</reference>
<dbReference type="PROSITE" id="PS00189">
    <property type="entry name" value="LIPOYL"/>
    <property type="match status" value="1"/>
</dbReference>
<dbReference type="Pfam" id="PF00198">
    <property type="entry name" value="2-oxoacid_dh"/>
    <property type="match status" value="1"/>
</dbReference>
<evidence type="ECO:0000256" key="5">
    <source>
        <dbReference type="ARBA" id="ARBA00023315"/>
    </source>
</evidence>
<comment type="cofactor">
    <cofactor evidence="1">
        <name>(R)-lipoate</name>
        <dbReference type="ChEBI" id="CHEBI:83088"/>
    </cofactor>
</comment>
<evidence type="ECO:0000256" key="1">
    <source>
        <dbReference type="ARBA" id="ARBA00001938"/>
    </source>
</evidence>
<dbReference type="InParanoid" id="D1YZB9"/>
<dbReference type="Pfam" id="PF02817">
    <property type="entry name" value="E3_binding"/>
    <property type="match status" value="1"/>
</dbReference>
<keyword evidence="9" id="KW-0670">Pyruvate</keyword>
<dbReference type="Proteomes" id="UP000001882">
    <property type="component" value="Chromosome"/>
</dbReference>
<feature type="region of interest" description="Disordered" evidence="6">
    <location>
        <begin position="152"/>
        <end position="171"/>
    </location>
</feature>